<dbReference type="Proteomes" id="UP001152797">
    <property type="component" value="Unassembled WGS sequence"/>
</dbReference>
<accession>A0A9P1G8F0</accession>
<dbReference type="AlphaFoldDB" id="A0A9P1G8F0"/>
<dbReference type="EMBL" id="CAMXCT020003492">
    <property type="protein sequence ID" value="CAL1158154.1"/>
    <property type="molecule type" value="Genomic_DNA"/>
</dbReference>
<name>A0A9P1G8F0_9DINO</name>
<organism evidence="2">
    <name type="scientific">Cladocopium goreaui</name>
    <dbReference type="NCBI Taxonomy" id="2562237"/>
    <lineage>
        <taxon>Eukaryota</taxon>
        <taxon>Sar</taxon>
        <taxon>Alveolata</taxon>
        <taxon>Dinophyceae</taxon>
        <taxon>Suessiales</taxon>
        <taxon>Symbiodiniaceae</taxon>
        <taxon>Cladocopium</taxon>
    </lineage>
</organism>
<evidence type="ECO:0000313" key="3">
    <source>
        <dbReference type="EMBL" id="CAL1158154.1"/>
    </source>
</evidence>
<reference evidence="3" key="2">
    <citation type="submission" date="2024-04" db="EMBL/GenBank/DDBJ databases">
        <authorList>
            <person name="Chen Y."/>
            <person name="Shah S."/>
            <person name="Dougan E. K."/>
            <person name="Thang M."/>
            <person name="Chan C."/>
        </authorList>
    </citation>
    <scope>NUCLEOTIDE SEQUENCE [LARGE SCALE GENOMIC DNA]</scope>
</reference>
<feature type="compositionally biased region" description="Pro residues" evidence="1">
    <location>
        <begin position="106"/>
        <end position="121"/>
    </location>
</feature>
<evidence type="ECO:0000313" key="2">
    <source>
        <dbReference type="EMBL" id="CAI4004779.1"/>
    </source>
</evidence>
<gene>
    <name evidence="2" type="ORF">C1SCF055_LOCUS30550</name>
</gene>
<feature type="region of interest" description="Disordered" evidence="1">
    <location>
        <begin position="100"/>
        <end position="126"/>
    </location>
</feature>
<feature type="region of interest" description="Disordered" evidence="1">
    <location>
        <begin position="223"/>
        <end position="248"/>
    </location>
</feature>
<comment type="caution">
    <text evidence="2">The sequence shown here is derived from an EMBL/GenBank/DDBJ whole genome shotgun (WGS) entry which is preliminary data.</text>
</comment>
<dbReference type="OrthoDB" id="10657161at2759"/>
<sequence>MASFQFDSGRSHVFGDIFAGRQAPIGPSDSNSALLDRREWPSLEISVPELESDFPAYASEAVEVRNTFIHVASPTAEADHADRPLLSCPANIGWIEDLLEDRKDPPPTPPAPPAHPPPPMPTQKEEFSRPVIRLENALEAQTAAAQADAGLQVPQVPLSMGRSQGTGRALGVIGDQRGRGQSTYMLPTAYPSTAYPSGGDMPVGRSHMVGAIGPVASVQAAPAPAPGPFSMGQASSSLGPHAPKPHGTKELPSVGSAGHALGTCRPCAFLYAKGCFNGAACSFCHLCDRGEKKRRQKQKKAWFKGGA</sequence>
<keyword evidence="5" id="KW-1185">Reference proteome</keyword>
<evidence type="ECO:0000256" key="1">
    <source>
        <dbReference type="SAM" id="MobiDB-lite"/>
    </source>
</evidence>
<evidence type="ECO:0000313" key="4">
    <source>
        <dbReference type="EMBL" id="CAL4792091.1"/>
    </source>
</evidence>
<dbReference type="EMBL" id="CAMXCT030003492">
    <property type="protein sequence ID" value="CAL4792091.1"/>
    <property type="molecule type" value="Genomic_DNA"/>
</dbReference>
<evidence type="ECO:0000313" key="5">
    <source>
        <dbReference type="Proteomes" id="UP001152797"/>
    </source>
</evidence>
<protein>
    <submittedName>
        <fullName evidence="4">C3H1-type domain-containing protein</fullName>
    </submittedName>
</protein>
<dbReference type="EMBL" id="CAMXCT010003492">
    <property type="protein sequence ID" value="CAI4004779.1"/>
    <property type="molecule type" value="Genomic_DNA"/>
</dbReference>
<proteinExistence type="predicted"/>
<reference evidence="2" key="1">
    <citation type="submission" date="2022-10" db="EMBL/GenBank/DDBJ databases">
        <authorList>
            <person name="Chen Y."/>
            <person name="Dougan E. K."/>
            <person name="Chan C."/>
            <person name="Rhodes N."/>
            <person name="Thang M."/>
        </authorList>
    </citation>
    <scope>NUCLEOTIDE SEQUENCE</scope>
</reference>
<feature type="region of interest" description="Disordered" evidence="1">
    <location>
        <begin position="157"/>
        <end position="183"/>
    </location>
</feature>